<reference evidence="1" key="1">
    <citation type="journal article" date="2015" name="Nature">
        <title>Complex archaea that bridge the gap between prokaryotes and eukaryotes.</title>
        <authorList>
            <person name="Spang A."/>
            <person name="Saw J.H."/>
            <person name="Jorgensen S.L."/>
            <person name="Zaremba-Niedzwiedzka K."/>
            <person name="Martijn J."/>
            <person name="Lind A.E."/>
            <person name="van Eijk R."/>
            <person name="Schleper C."/>
            <person name="Guy L."/>
            <person name="Ettema T.J."/>
        </authorList>
    </citation>
    <scope>NUCLEOTIDE SEQUENCE</scope>
</reference>
<feature type="non-terminal residue" evidence="1">
    <location>
        <position position="62"/>
    </location>
</feature>
<sequence>MKKNIIYYILSIVFTVSLLGCEEYLEIPVEAGLAEEDIFSNYKGFQGFQDQVVTMIRDYTRA</sequence>
<dbReference type="EMBL" id="LAZR01067057">
    <property type="protein sequence ID" value="KKK52358.1"/>
    <property type="molecule type" value="Genomic_DNA"/>
</dbReference>
<organism evidence="1">
    <name type="scientific">marine sediment metagenome</name>
    <dbReference type="NCBI Taxonomy" id="412755"/>
    <lineage>
        <taxon>unclassified sequences</taxon>
        <taxon>metagenomes</taxon>
        <taxon>ecological metagenomes</taxon>
    </lineage>
</organism>
<protein>
    <recommendedName>
        <fullName evidence="2">RagB/SusD family nutrient uptake outer membrane protein</fullName>
    </recommendedName>
</protein>
<dbReference type="AlphaFoldDB" id="A0A0F8W6W0"/>
<comment type="caution">
    <text evidence="1">The sequence shown here is derived from an EMBL/GenBank/DDBJ whole genome shotgun (WGS) entry which is preliminary data.</text>
</comment>
<evidence type="ECO:0000313" key="1">
    <source>
        <dbReference type="EMBL" id="KKK52358.1"/>
    </source>
</evidence>
<dbReference type="PROSITE" id="PS51257">
    <property type="entry name" value="PROKAR_LIPOPROTEIN"/>
    <property type="match status" value="1"/>
</dbReference>
<gene>
    <name evidence="1" type="ORF">LCGC14_3105710</name>
</gene>
<proteinExistence type="predicted"/>
<name>A0A0F8W6W0_9ZZZZ</name>
<accession>A0A0F8W6W0</accession>
<evidence type="ECO:0008006" key="2">
    <source>
        <dbReference type="Google" id="ProtNLM"/>
    </source>
</evidence>